<organism evidence="3 4">
    <name type="scientific">Rozella allomycis (strain CSF55)</name>
    <dbReference type="NCBI Taxonomy" id="988480"/>
    <lineage>
        <taxon>Eukaryota</taxon>
        <taxon>Fungi</taxon>
        <taxon>Fungi incertae sedis</taxon>
        <taxon>Cryptomycota</taxon>
        <taxon>Cryptomycota incertae sedis</taxon>
        <taxon>Rozella</taxon>
    </lineage>
</organism>
<keyword evidence="1" id="KW-0227">DNA damage</keyword>
<keyword evidence="1" id="KW-0235">DNA replication</keyword>
<keyword evidence="1" id="KW-0234">DNA repair</keyword>
<sequence>YNLKPSAVSNSDIMKFGTIICFMGVRYKSYCSNLGRTFFVDPKKEQEENYEFLIIDGVLIKDVYMKGVEFVEKNRPELKSKLARKV</sequence>
<dbReference type="GO" id="GO:0031491">
    <property type="term" value="F:nucleosome binding"/>
    <property type="evidence" value="ECO:0007669"/>
    <property type="project" value="TreeGrafter"/>
</dbReference>
<evidence type="ECO:0000313" key="3">
    <source>
        <dbReference type="EMBL" id="RKP18106.1"/>
    </source>
</evidence>
<evidence type="ECO:0000256" key="1">
    <source>
        <dbReference type="RuleBase" id="RU367052"/>
    </source>
</evidence>
<dbReference type="InterPro" id="IPR036005">
    <property type="entry name" value="Creatinase/aminopeptidase-like"/>
</dbReference>
<evidence type="ECO:0000313" key="4">
    <source>
        <dbReference type="Proteomes" id="UP000281549"/>
    </source>
</evidence>
<dbReference type="GO" id="GO:0006281">
    <property type="term" value="P:DNA repair"/>
    <property type="evidence" value="ECO:0007669"/>
    <property type="project" value="UniProtKB-UniRule"/>
</dbReference>
<reference evidence="4" key="1">
    <citation type="journal article" date="2018" name="Nat. Microbiol.">
        <title>Leveraging single-cell genomics to expand the fungal tree of life.</title>
        <authorList>
            <person name="Ahrendt S.R."/>
            <person name="Quandt C.A."/>
            <person name="Ciobanu D."/>
            <person name="Clum A."/>
            <person name="Salamov A."/>
            <person name="Andreopoulos B."/>
            <person name="Cheng J.F."/>
            <person name="Woyke T."/>
            <person name="Pelin A."/>
            <person name="Henrissat B."/>
            <person name="Reynolds N.K."/>
            <person name="Benny G.L."/>
            <person name="Smith M.E."/>
            <person name="James T.Y."/>
            <person name="Grigoriev I.V."/>
        </authorList>
    </citation>
    <scope>NUCLEOTIDE SEQUENCE [LARGE SCALE GENOMIC DNA]</scope>
    <source>
        <strain evidence="4">CSF55</strain>
    </source>
</reference>
<dbReference type="PANTHER" id="PTHR13980">
    <property type="entry name" value="CDC68 RELATED"/>
    <property type="match status" value="1"/>
</dbReference>
<feature type="domain" description="Peptidase M24" evidence="2">
    <location>
        <begin position="9"/>
        <end position="53"/>
    </location>
</feature>
<proteinExistence type="inferred from homology"/>
<comment type="function">
    <text evidence="1">Component of the FACT complex, a general chromatin factor that acts to reorganize nucleosomes. The FACT complex is involved in multiple processes that require DNA as a template such as mRNA elongation, DNA replication and DNA repair. During transcription elongation the FACT complex acts as a histone chaperone that both destabilizes and restores nucleosomal structure. It facilitates the passage of RNA polymerase II and transcription by promoting the dissociation of one histone H2A-H2B dimer from the nucleosome, then subsequently promotes the reestablishment of the nucleosome following the passage of RNA polymerase II.</text>
</comment>
<keyword evidence="1" id="KW-0805">Transcription regulation</keyword>
<dbReference type="AlphaFoldDB" id="A0A4P9YFA2"/>
<dbReference type="EMBL" id="ML005559">
    <property type="protein sequence ID" value="RKP18106.1"/>
    <property type="molecule type" value="Genomic_DNA"/>
</dbReference>
<accession>A0A4P9YFA2</accession>
<protein>
    <recommendedName>
        <fullName evidence="1">FACT complex subunit</fullName>
    </recommendedName>
</protein>
<dbReference type="InterPro" id="IPR040258">
    <property type="entry name" value="Spt16"/>
</dbReference>
<dbReference type="GO" id="GO:0006368">
    <property type="term" value="P:transcription elongation by RNA polymerase II"/>
    <property type="evidence" value="ECO:0007669"/>
    <property type="project" value="TreeGrafter"/>
</dbReference>
<dbReference type="Gene3D" id="3.90.230.10">
    <property type="entry name" value="Creatinase/methionine aminopeptidase superfamily"/>
    <property type="match status" value="1"/>
</dbReference>
<comment type="subunit">
    <text evidence="1">Component of the FACT complex.</text>
</comment>
<dbReference type="SUPFAM" id="SSF55920">
    <property type="entry name" value="Creatinase/aminopeptidase"/>
    <property type="match status" value="1"/>
</dbReference>
<dbReference type="GO" id="GO:0035101">
    <property type="term" value="C:FACT complex"/>
    <property type="evidence" value="ECO:0007669"/>
    <property type="project" value="UniProtKB-UniRule"/>
</dbReference>
<comment type="similarity">
    <text evidence="1">Belongs to the peptidase M24 family. SPT16 subfamily.</text>
</comment>
<dbReference type="PANTHER" id="PTHR13980:SF15">
    <property type="entry name" value="FACT COMPLEX SUBUNIT SPT16"/>
    <property type="match status" value="1"/>
</dbReference>
<keyword evidence="1" id="KW-0804">Transcription</keyword>
<name>A0A4P9YFA2_ROZAC</name>
<gene>
    <name evidence="3" type="ORF">ROZALSC1DRAFT_15541</name>
</gene>
<dbReference type="Proteomes" id="UP000281549">
    <property type="component" value="Unassembled WGS sequence"/>
</dbReference>
<evidence type="ECO:0000259" key="2">
    <source>
        <dbReference type="Pfam" id="PF00557"/>
    </source>
</evidence>
<keyword evidence="1" id="KW-0158">Chromosome</keyword>
<feature type="non-terminal residue" evidence="3">
    <location>
        <position position="1"/>
    </location>
</feature>
<keyword evidence="1" id="KW-0539">Nucleus</keyword>
<dbReference type="Pfam" id="PF00557">
    <property type="entry name" value="Peptidase_M24"/>
    <property type="match status" value="1"/>
</dbReference>
<dbReference type="GO" id="GO:0006260">
    <property type="term" value="P:DNA replication"/>
    <property type="evidence" value="ECO:0007669"/>
    <property type="project" value="UniProtKB-KW"/>
</dbReference>
<comment type="subcellular location">
    <subcellularLocation>
        <location evidence="1">Nucleus</location>
    </subcellularLocation>
    <subcellularLocation>
        <location evidence="1">Chromosome</location>
    </subcellularLocation>
</comment>
<dbReference type="InterPro" id="IPR000994">
    <property type="entry name" value="Pept_M24"/>
</dbReference>